<dbReference type="InterPro" id="IPR029058">
    <property type="entry name" value="AB_hydrolase_fold"/>
</dbReference>
<feature type="domain" description="Peptidase S9 prolyl oligopeptidase catalytic" evidence="4">
    <location>
        <begin position="473"/>
        <end position="675"/>
    </location>
</feature>
<evidence type="ECO:0000256" key="2">
    <source>
        <dbReference type="ARBA" id="ARBA00022801"/>
    </source>
</evidence>
<keyword evidence="3" id="KW-0720">Serine protease</keyword>
<dbReference type="Proteomes" id="UP000245506">
    <property type="component" value="Unassembled WGS sequence"/>
</dbReference>
<keyword evidence="7" id="KW-1185">Reference proteome</keyword>
<proteinExistence type="predicted"/>
<evidence type="ECO:0000256" key="1">
    <source>
        <dbReference type="ARBA" id="ARBA00022670"/>
    </source>
</evidence>
<dbReference type="InterPro" id="IPR002470">
    <property type="entry name" value="Peptidase_S9A"/>
</dbReference>
<dbReference type="EMBL" id="QGKL01000029">
    <property type="protein sequence ID" value="PWQ96155.1"/>
    <property type="molecule type" value="Genomic_DNA"/>
</dbReference>
<dbReference type="OrthoDB" id="9801421at2"/>
<gene>
    <name evidence="6" type="ORF">DKT75_09160</name>
</gene>
<name>A0A317CBT9_9GAMM</name>
<protein>
    <submittedName>
        <fullName evidence="6">S9 family peptidase</fullName>
    </submittedName>
</protein>
<evidence type="ECO:0000313" key="7">
    <source>
        <dbReference type="Proteomes" id="UP000245506"/>
    </source>
</evidence>
<feature type="domain" description="Peptidase S9A N-terminal" evidence="5">
    <location>
        <begin position="8"/>
        <end position="406"/>
    </location>
</feature>
<dbReference type="PANTHER" id="PTHR42881:SF13">
    <property type="entry name" value="PROLYL ENDOPEPTIDASE"/>
    <property type="match status" value="1"/>
</dbReference>
<dbReference type="InterPro" id="IPR051167">
    <property type="entry name" value="Prolyl_oligopep/macrocyclase"/>
</dbReference>
<keyword evidence="2" id="KW-0378">Hydrolase</keyword>
<dbReference type="RefSeq" id="WP_109823127.1">
    <property type="nucleotide sequence ID" value="NZ_QGKL01000029.1"/>
</dbReference>
<dbReference type="GO" id="GO:0004252">
    <property type="term" value="F:serine-type endopeptidase activity"/>
    <property type="evidence" value="ECO:0007669"/>
    <property type="project" value="InterPro"/>
</dbReference>
<evidence type="ECO:0000259" key="5">
    <source>
        <dbReference type="Pfam" id="PF02897"/>
    </source>
</evidence>
<dbReference type="Pfam" id="PF00326">
    <property type="entry name" value="Peptidase_S9"/>
    <property type="match status" value="1"/>
</dbReference>
<dbReference type="GO" id="GO:0006508">
    <property type="term" value="P:proteolysis"/>
    <property type="evidence" value="ECO:0007669"/>
    <property type="project" value="UniProtKB-KW"/>
</dbReference>
<dbReference type="AlphaFoldDB" id="A0A317CBT9"/>
<sequence length="677" mass="75612">MTQIPDLDSHLYLEEVLGDKALTKVRAWNETAKQRLESDPRFKAMEADANEIANSKDKIPFVSYRNGKLFNFWQDEDHVRGILRSTNLDSYMTNEPVWETILDIDALAKEEDKNWVFAGTTTLSTDESKCLVNLSDGGKDASLTREFDAVKKCFVEDGFITEESKGNASWLDENTLLIAVDFGKGSMTDSGYPMISKLWKRGTDLADATELMRGEQTDVYVYTYCMELSNGQREIMVHRAVTFFTSETYWLPADTLEPVKLPIPEKSSLNSEFKGQLLLTLNEDWRDFKSGDLLSFSVEDFMKTGEIAELNLVYSPNERTSIGSISATRSKLLISLFENVAGQAYSFDWDGKAWSSGAIELPGIGSVYITASNDKEDKAFLVTDGFLAPSSLWLYDTLSKELELAKSLPSWFDASSMVVEQFEAASTDGTLIPYFVVRHKDCKLDGKNPTLLYGYGGFEVSLTPSYGAVRGKLWLEQGGVYVQANIRGGGEFGPKWHQAGLKTKRQVVFDDFIAVAEDLIEKKITSPKHLGVQGGSNGGLLVGVMFTQRPDLFNAVICAVPLLDMMRYHTLLAGASWVGEYGNPEDAVEGDFLRSISPYHNVKADMDYPEIFFVTSTKDDRVHPGHARKMAARLEDMSYSFLYYENIDGGHSAAANLKESSKQRALEFTYLLQKLSG</sequence>
<dbReference type="InterPro" id="IPR001375">
    <property type="entry name" value="Peptidase_S9_cat"/>
</dbReference>
<reference evidence="6 7" key="1">
    <citation type="submission" date="2018-05" db="EMBL/GenBank/DDBJ databases">
        <title>Leucothrix arctica sp. nov., isolated from Arctic seawater.</title>
        <authorList>
            <person name="Choi A."/>
            <person name="Baek K."/>
        </authorList>
    </citation>
    <scope>NUCLEOTIDE SEQUENCE [LARGE SCALE GENOMIC DNA]</scope>
    <source>
        <strain evidence="6 7">IMCC9719</strain>
    </source>
</reference>
<dbReference type="GO" id="GO:0005829">
    <property type="term" value="C:cytosol"/>
    <property type="evidence" value="ECO:0007669"/>
    <property type="project" value="TreeGrafter"/>
</dbReference>
<dbReference type="PANTHER" id="PTHR42881">
    <property type="entry name" value="PROLYL ENDOPEPTIDASE"/>
    <property type="match status" value="1"/>
</dbReference>
<dbReference type="SUPFAM" id="SSF53474">
    <property type="entry name" value="alpha/beta-Hydrolases"/>
    <property type="match status" value="1"/>
</dbReference>
<evidence type="ECO:0000313" key="6">
    <source>
        <dbReference type="EMBL" id="PWQ96155.1"/>
    </source>
</evidence>
<dbReference type="SUPFAM" id="SSF50993">
    <property type="entry name" value="Peptidase/esterase 'gauge' domain"/>
    <property type="match status" value="1"/>
</dbReference>
<accession>A0A317CBT9</accession>
<dbReference type="Pfam" id="PF02897">
    <property type="entry name" value="Peptidase_S9_N"/>
    <property type="match status" value="1"/>
</dbReference>
<dbReference type="Gene3D" id="2.130.10.120">
    <property type="entry name" value="Prolyl oligopeptidase, N-terminal domain"/>
    <property type="match status" value="1"/>
</dbReference>
<dbReference type="InterPro" id="IPR023302">
    <property type="entry name" value="Pept_S9A_N"/>
</dbReference>
<comment type="caution">
    <text evidence="6">The sequence shown here is derived from an EMBL/GenBank/DDBJ whole genome shotgun (WGS) entry which is preliminary data.</text>
</comment>
<dbReference type="Gene3D" id="3.40.50.1820">
    <property type="entry name" value="alpha/beta hydrolase"/>
    <property type="match status" value="1"/>
</dbReference>
<dbReference type="GO" id="GO:0070012">
    <property type="term" value="F:oligopeptidase activity"/>
    <property type="evidence" value="ECO:0007669"/>
    <property type="project" value="TreeGrafter"/>
</dbReference>
<evidence type="ECO:0000259" key="4">
    <source>
        <dbReference type="Pfam" id="PF00326"/>
    </source>
</evidence>
<dbReference type="PRINTS" id="PR00862">
    <property type="entry name" value="PROLIGOPTASE"/>
</dbReference>
<keyword evidence="1" id="KW-0645">Protease</keyword>
<organism evidence="6 7">
    <name type="scientific">Leucothrix arctica</name>
    <dbReference type="NCBI Taxonomy" id="1481894"/>
    <lineage>
        <taxon>Bacteria</taxon>
        <taxon>Pseudomonadati</taxon>
        <taxon>Pseudomonadota</taxon>
        <taxon>Gammaproteobacteria</taxon>
        <taxon>Thiotrichales</taxon>
        <taxon>Thiotrichaceae</taxon>
        <taxon>Leucothrix</taxon>
    </lineage>
</organism>
<evidence type="ECO:0000256" key="3">
    <source>
        <dbReference type="ARBA" id="ARBA00022825"/>
    </source>
</evidence>